<feature type="region of interest" description="Disordered" evidence="2">
    <location>
        <begin position="158"/>
        <end position="183"/>
    </location>
</feature>
<name>A0AAN8VTA8_9MAGN</name>
<dbReference type="PANTHER" id="PTHR32282:SF33">
    <property type="entry name" value="PEPTIDOGLYCAN GLYCOSYLTRANSFERASE"/>
    <property type="match status" value="1"/>
</dbReference>
<evidence type="ECO:0000256" key="1">
    <source>
        <dbReference type="ARBA" id="ARBA00022679"/>
    </source>
</evidence>
<dbReference type="Gene3D" id="1.10.3810.10">
    <property type="entry name" value="Biosynthetic peptidoglycan transglycosylase-like"/>
    <property type="match status" value="1"/>
</dbReference>
<comment type="caution">
    <text evidence="4">The sequence shown here is derived from an EMBL/GenBank/DDBJ whole genome shotgun (WGS) entry which is preliminary data.</text>
</comment>
<feature type="domain" description="Glycosyl transferase family 51" evidence="3">
    <location>
        <begin position="110"/>
        <end position="164"/>
    </location>
</feature>
<evidence type="ECO:0000313" key="5">
    <source>
        <dbReference type="Proteomes" id="UP001370490"/>
    </source>
</evidence>
<dbReference type="InterPro" id="IPR050396">
    <property type="entry name" value="Glycosyltr_51/Transpeptidase"/>
</dbReference>
<sequence>MTSFTLIPRLVTNNPNPPMFLHSFKSIQTPTQIFHFPHKSFLPKTQFHVLGNAVNRQNPSPDLPISQYLRKNSILFTFSLILLSLRLLSNLFLPNFPYRWHCLLSSAQEAEWKVAHYPSHLWQAVVAYEDRRFFKHCGIDPVGIGRAVLSLSARGGGSTITQQRNSQEKEMGSQANDKRSCRV</sequence>
<dbReference type="SUPFAM" id="SSF53955">
    <property type="entry name" value="Lysozyme-like"/>
    <property type="match status" value="1"/>
</dbReference>
<dbReference type="PANTHER" id="PTHR32282">
    <property type="entry name" value="BINDING PROTEIN TRANSPEPTIDASE, PUTATIVE-RELATED"/>
    <property type="match status" value="1"/>
</dbReference>
<feature type="compositionally biased region" description="Basic and acidic residues" evidence="2">
    <location>
        <begin position="166"/>
        <end position="183"/>
    </location>
</feature>
<keyword evidence="5" id="KW-1185">Reference proteome</keyword>
<dbReference type="AlphaFoldDB" id="A0AAN8VTA8"/>
<dbReference type="InterPro" id="IPR036950">
    <property type="entry name" value="PBP_transglycosylase"/>
</dbReference>
<dbReference type="EMBL" id="JBAMMX010000005">
    <property type="protein sequence ID" value="KAK6939845.1"/>
    <property type="molecule type" value="Genomic_DNA"/>
</dbReference>
<protein>
    <submittedName>
        <fullName evidence="4">Glycosyl transferase, family 51</fullName>
    </submittedName>
</protein>
<evidence type="ECO:0000313" key="4">
    <source>
        <dbReference type="EMBL" id="KAK6939845.1"/>
    </source>
</evidence>
<keyword evidence="1 4" id="KW-0808">Transferase</keyword>
<reference evidence="4 5" key="1">
    <citation type="submission" date="2023-12" db="EMBL/GenBank/DDBJ databases">
        <title>A high-quality genome assembly for Dillenia turbinata (Dilleniales).</title>
        <authorList>
            <person name="Chanderbali A."/>
        </authorList>
    </citation>
    <scope>NUCLEOTIDE SEQUENCE [LARGE SCALE GENOMIC DNA]</scope>
    <source>
        <strain evidence="4">LSX21</strain>
        <tissue evidence="4">Leaf</tissue>
    </source>
</reference>
<evidence type="ECO:0000259" key="3">
    <source>
        <dbReference type="Pfam" id="PF00912"/>
    </source>
</evidence>
<dbReference type="InterPro" id="IPR001264">
    <property type="entry name" value="Glyco_trans_51"/>
</dbReference>
<dbReference type="Proteomes" id="UP001370490">
    <property type="component" value="Unassembled WGS sequence"/>
</dbReference>
<dbReference type="GO" id="GO:0008955">
    <property type="term" value="F:peptidoglycan glycosyltransferase activity"/>
    <property type="evidence" value="ECO:0007669"/>
    <property type="project" value="TreeGrafter"/>
</dbReference>
<dbReference type="InterPro" id="IPR023346">
    <property type="entry name" value="Lysozyme-like_dom_sf"/>
</dbReference>
<gene>
    <name evidence="4" type="ORF">RJ641_029376</name>
</gene>
<evidence type="ECO:0000256" key="2">
    <source>
        <dbReference type="SAM" id="MobiDB-lite"/>
    </source>
</evidence>
<proteinExistence type="predicted"/>
<dbReference type="Pfam" id="PF00912">
    <property type="entry name" value="Transgly"/>
    <property type="match status" value="1"/>
</dbReference>
<accession>A0AAN8VTA8</accession>
<organism evidence="4 5">
    <name type="scientific">Dillenia turbinata</name>
    <dbReference type="NCBI Taxonomy" id="194707"/>
    <lineage>
        <taxon>Eukaryota</taxon>
        <taxon>Viridiplantae</taxon>
        <taxon>Streptophyta</taxon>
        <taxon>Embryophyta</taxon>
        <taxon>Tracheophyta</taxon>
        <taxon>Spermatophyta</taxon>
        <taxon>Magnoliopsida</taxon>
        <taxon>eudicotyledons</taxon>
        <taxon>Gunneridae</taxon>
        <taxon>Pentapetalae</taxon>
        <taxon>Dilleniales</taxon>
        <taxon>Dilleniaceae</taxon>
        <taxon>Dillenia</taxon>
    </lineage>
</organism>